<keyword evidence="1" id="KW-1133">Transmembrane helix</keyword>
<sequence length="30" mass="3179">MNGFLIPAVMLVMVVGAAIYIARTGRNVNS</sequence>
<protein>
    <submittedName>
        <fullName evidence="2">Uncharacterized protein</fullName>
    </submittedName>
</protein>
<name>A0AA48LZ49_9ZZZZ</name>
<evidence type="ECO:0000256" key="1">
    <source>
        <dbReference type="SAM" id="Phobius"/>
    </source>
</evidence>
<dbReference type="EMBL" id="OY288114">
    <property type="protein sequence ID" value="CAJ0866954.1"/>
    <property type="molecule type" value="Genomic_DNA"/>
</dbReference>
<gene>
    <name evidence="2" type="ORF">AMST5_01908</name>
</gene>
<keyword evidence="1" id="KW-0472">Membrane</keyword>
<accession>A0AA48LZ49</accession>
<keyword evidence="1" id="KW-0812">Transmembrane</keyword>
<evidence type="ECO:0000313" key="2">
    <source>
        <dbReference type="EMBL" id="CAJ0866954.1"/>
    </source>
</evidence>
<feature type="transmembrane region" description="Helical" evidence="1">
    <location>
        <begin position="6"/>
        <end position="22"/>
    </location>
</feature>
<dbReference type="AlphaFoldDB" id="A0AA48LZ49"/>
<organism evidence="2">
    <name type="scientific">freshwater sediment metagenome</name>
    <dbReference type="NCBI Taxonomy" id="556182"/>
    <lineage>
        <taxon>unclassified sequences</taxon>
        <taxon>metagenomes</taxon>
        <taxon>ecological metagenomes</taxon>
    </lineage>
</organism>
<proteinExistence type="predicted"/>
<reference evidence="2" key="1">
    <citation type="submission" date="2023-07" db="EMBL/GenBank/DDBJ databases">
        <authorList>
            <person name="Pelsma A.J. K."/>
        </authorList>
    </citation>
    <scope>NUCLEOTIDE SEQUENCE</scope>
</reference>